<dbReference type="PANTHER" id="PTHR43540:SF9">
    <property type="entry name" value="FAMILY HYDROLASE, PUTATIVE (AFU_ORTHOLOGUE AFUA_2G08700)-RELATED"/>
    <property type="match status" value="1"/>
</dbReference>
<gene>
    <name evidence="4" type="ORF">CALVIDRAFT_563205</name>
</gene>
<keyword evidence="5" id="KW-1185">Reference proteome</keyword>
<evidence type="ECO:0000256" key="1">
    <source>
        <dbReference type="ARBA" id="ARBA00006336"/>
    </source>
</evidence>
<dbReference type="EMBL" id="KV417280">
    <property type="protein sequence ID" value="KZO97436.1"/>
    <property type="molecule type" value="Genomic_DNA"/>
</dbReference>
<protein>
    <submittedName>
        <fullName evidence="4">Isochorismatase hydrolase</fullName>
    </submittedName>
</protein>
<evidence type="ECO:0000313" key="5">
    <source>
        <dbReference type="Proteomes" id="UP000076738"/>
    </source>
</evidence>
<dbReference type="Gene3D" id="3.40.50.850">
    <property type="entry name" value="Isochorismatase-like"/>
    <property type="match status" value="1"/>
</dbReference>
<evidence type="ECO:0000256" key="2">
    <source>
        <dbReference type="ARBA" id="ARBA00022801"/>
    </source>
</evidence>
<dbReference type="AlphaFoldDB" id="A0A167N7V4"/>
<reference evidence="4 5" key="1">
    <citation type="journal article" date="2016" name="Mol. Biol. Evol.">
        <title>Comparative Genomics of Early-Diverging Mushroom-Forming Fungi Provides Insights into the Origins of Lignocellulose Decay Capabilities.</title>
        <authorList>
            <person name="Nagy L.G."/>
            <person name="Riley R."/>
            <person name="Tritt A."/>
            <person name="Adam C."/>
            <person name="Daum C."/>
            <person name="Floudas D."/>
            <person name="Sun H."/>
            <person name="Yadav J.S."/>
            <person name="Pangilinan J."/>
            <person name="Larsson K.H."/>
            <person name="Matsuura K."/>
            <person name="Barry K."/>
            <person name="Labutti K."/>
            <person name="Kuo R."/>
            <person name="Ohm R.A."/>
            <person name="Bhattacharya S.S."/>
            <person name="Shirouzu T."/>
            <person name="Yoshinaga Y."/>
            <person name="Martin F.M."/>
            <person name="Grigoriev I.V."/>
            <person name="Hibbett D.S."/>
        </authorList>
    </citation>
    <scope>NUCLEOTIDE SEQUENCE [LARGE SCALE GENOMIC DNA]</scope>
    <source>
        <strain evidence="4 5">TUFC12733</strain>
    </source>
</reference>
<dbReference type="SUPFAM" id="SSF52499">
    <property type="entry name" value="Isochorismatase-like hydrolases"/>
    <property type="match status" value="1"/>
</dbReference>
<dbReference type="Proteomes" id="UP000076738">
    <property type="component" value="Unassembled WGS sequence"/>
</dbReference>
<organism evidence="4 5">
    <name type="scientific">Calocera viscosa (strain TUFC12733)</name>
    <dbReference type="NCBI Taxonomy" id="1330018"/>
    <lineage>
        <taxon>Eukaryota</taxon>
        <taxon>Fungi</taxon>
        <taxon>Dikarya</taxon>
        <taxon>Basidiomycota</taxon>
        <taxon>Agaricomycotina</taxon>
        <taxon>Dacrymycetes</taxon>
        <taxon>Dacrymycetales</taxon>
        <taxon>Dacrymycetaceae</taxon>
        <taxon>Calocera</taxon>
    </lineage>
</organism>
<dbReference type="OrthoDB" id="167809at2759"/>
<dbReference type="PANTHER" id="PTHR43540">
    <property type="entry name" value="PEROXYUREIDOACRYLATE/UREIDOACRYLATE AMIDOHYDROLASE-RELATED"/>
    <property type="match status" value="1"/>
</dbReference>
<feature type="domain" description="Isochorismatase-like" evidence="3">
    <location>
        <begin position="40"/>
        <end position="154"/>
    </location>
</feature>
<accession>A0A167N7V4</accession>
<evidence type="ECO:0000313" key="4">
    <source>
        <dbReference type="EMBL" id="KZO97436.1"/>
    </source>
</evidence>
<dbReference type="STRING" id="1330018.A0A167N7V4"/>
<dbReference type="Pfam" id="PF00857">
    <property type="entry name" value="Isochorismatase"/>
    <property type="match status" value="1"/>
</dbReference>
<comment type="similarity">
    <text evidence="1">Belongs to the isochorismatase family.</text>
</comment>
<evidence type="ECO:0000259" key="3">
    <source>
        <dbReference type="Pfam" id="PF00857"/>
    </source>
</evidence>
<proteinExistence type="inferred from homology"/>
<dbReference type="GO" id="GO:0016787">
    <property type="term" value="F:hydrolase activity"/>
    <property type="evidence" value="ECO:0007669"/>
    <property type="project" value="UniProtKB-KW"/>
</dbReference>
<name>A0A167N7V4_CALVF</name>
<dbReference type="InterPro" id="IPR050272">
    <property type="entry name" value="Isochorismatase-like_hydrls"/>
</dbReference>
<dbReference type="InterPro" id="IPR000868">
    <property type="entry name" value="Isochorismatase-like_dom"/>
</dbReference>
<sequence>MDRNWGLDDTPLPAAMDRDFKLTGPPGGLGAELGNGLGRVLFKGERNTQMFPPLQEEYERNKEVDKWVDKDRMSGLWGRGGELERELESGGRRTLVVLGINADQCVSSTIVDAFALGYDVIALRDCIATTSPGEAKDQIMFNMLHEYGFVTDSEMVGRTSLA</sequence>
<dbReference type="InterPro" id="IPR036380">
    <property type="entry name" value="Isochorismatase-like_sf"/>
</dbReference>
<keyword evidence="2 4" id="KW-0378">Hydrolase</keyword>